<feature type="transmembrane region" description="Helical" evidence="6">
    <location>
        <begin position="94"/>
        <end position="115"/>
    </location>
</feature>
<dbReference type="RefSeq" id="WP_342387684.1">
    <property type="nucleotide sequence ID" value="NZ_CP138333.2"/>
</dbReference>
<dbReference type="EMBL" id="CP138333">
    <property type="protein sequence ID" value="WZX29119.1"/>
    <property type="molecule type" value="Genomic_DNA"/>
</dbReference>
<dbReference type="Proteomes" id="UP001455384">
    <property type="component" value="Chromosome"/>
</dbReference>
<proteinExistence type="predicted"/>
<protein>
    <submittedName>
        <fullName evidence="7">ATP synthase subunit I</fullName>
    </submittedName>
</protein>
<name>A0ABZ3CGD7_9STAP</name>
<reference evidence="8" key="1">
    <citation type="submission" date="2023-10" db="EMBL/GenBank/DDBJ databases">
        <title>Genome analysis and identification of Salinococcus sp. Bachu38 nov., a PGPR from the rhizosphere of Tamarix.</title>
        <authorList>
            <person name="Liang Z."/>
            <person name="Zhang X."/>
            <person name="Jia J."/>
            <person name="Chen X."/>
            <person name="Wang Y."/>
            <person name="Wang Q."/>
            <person name="Wang R."/>
        </authorList>
    </citation>
    <scope>NUCLEOTIDE SEQUENCE [LARGE SCALE GENOMIC DNA]</scope>
    <source>
        <strain evidence="8">Bachu38</strain>
    </source>
</reference>
<evidence type="ECO:0000256" key="3">
    <source>
        <dbReference type="ARBA" id="ARBA00022692"/>
    </source>
</evidence>
<keyword evidence="5 6" id="KW-0472">Membrane</keyword>
<gene>
    <name evidence="7" type="ORF">RQP18_10725</name>
</gene>
<accession>A0ABZ3CGD7</accession>
<dbReference type="InterPro" id="IPR005598">
    <property type="entry name" value="ATP_synth_I"/>
</dbReference>
<evidence type="ECO:0000313" key="7">
    <source>
        <dbReference type="EMBL" id="WZX29119.1"/>
    </source>
</evidence>
<evidence type="ECO:0000256" key="2">
    <source>
        <dbReference type="ARBA" id="ARBA00022475"/>
    </source>
</evidence>
<organism evidence="7 8">
    <name type="scientific">Salinicoccus bachuensis</name>
    <dbReference type="NCBI Taxonomy" id="3136731"/>
    <lineage>
        <taxon>Bacteria</taxon>
        <taxon>Bacillati</taxon>
        <taxon>Bacillota</taxon>
        <taxon>Bacilli</taxon>
        <taxon>Bacillales</taxon>
        <taxon>Staphylococcaceae</taxon>
        <taxon>Salinicoccus</taxon>
    </lineage>
</organism>
<evidence type="ECO:0000256" key="1">
    <source>
        <dbReference type="ARBA" id="ARBA00004651"/>
    </source>
</evidence>
<keyword evidence="4 6" id="KW-1133">Transmembrane helix</keyword>
<comment type="subcellular location">
    <subcellularLocation>
        <location evidence="1">Cell membrane</location>
        <topology evidence="1">Multi-pass membrane protein</topology>
    </subcellularLocation>
</comment>
<feature type="transmembrane region" description="Helical" evidence="6">
    <location>
        <begin position="69"/>
        <end position="88"/>
    </location>
</feature>
<keyword evidence="2" id="KW-1003">Cell membrane</keyword>
<evidence type="ECO:0000256" key="4">
    <source>
        <dbReference type="ARBA" id="ARBA00022989"/>
    </source>
</evidence>
<dbReference type="Pfam" id="PF03899">
    <property type="entry name" value="ATP-synt_I"/>
    <property type="match status" value="1"/>
</dbReference>
<evidence type="ECO:0000256" key="6">
    <source>
        <dbReference type="SAM" id="Phobius"/>
    </source>
</evidence>
<keyword evidence="3 6" id="KW-0812">Transmembrane</keyword>
<evidence type="ECO:0000313" key="8">
    <source>
        <dbReference type="Proteomes" id="UP001455384"/>
    </source>
</evidence>
<sequence length="120" mass="13915">MFKVPFLRRFSHHFLKFLLFPLLISLLIYLFTSSTFAAGFALGTFASILLLLNWYYNLEKAYDSEEGKIRTGTIARLVIVIVTCLFWVRFPEVFSIFGIALGLMLSYVMILFRAIKELTK</sequence>
<evidence type="ECO:0000256" key="5">
    <source>
        <dbReference type="ARBA" id="ARBA00023136"/>
    </source>
</evidence>
<feature type="transmembrane region" description="Helical" evidence="6">
    <location>
        <begin position="12"/>
        <end position="31"/>
    </location>
</feature>
<keyword evidence="8" id="KW-1185">Reference proteome</keyword>
<feature type="transmembrane region" description="Helical" evidence="6">
    <location>
        <begin position="37"/>
        <end position="57"/>
    </location>
</feature>